<protein>
    <recommendedName>
        <fullName evidence="3">Hexosyltransferase</fullName>
    </recommendedName>
</protein>
<evidence type="ECO:0000256" key="1">
    <source>
        <dbReference type="SAM" id="Phobius"/>
    </source>
</evidence>
<name>A0A7S2URK8_9STRA</name>
<keyword evidence="1" id="KW-1133">Transmembrane helix</keyword>
<dbReference type="InterPro" id="IPR029044">
    <property type="entry name" value="Nucleotide-diphossugar_trans"/>
</dbReference>
<dbReference type="Gene3D" id="3.90.550.10">
    <property type="entry name" value="Spore Coat Polysaccharide Biosynthesis Protein SpsA, Chain A"/>
    <property type="match status" value="1"/>
</dbReference>
<accession>A0A7S2URK8</accession>
<proteinExistence type="predicted"/>
<dbReference type="AlphaFoldDB" id="A0A7S2URK8"/>
<feature type="transmembrane region" description="Helical" evidence="1">
    <location>
        <begin position="24"/>
        <end position="42"/>
    </location>
</feature>
<keyword evidence="1" id="KW-0812">Transmembrane</keyword>
<evidence type="ECO:0000313" key="2">
    <source>
        <dbReference type="EMBL" id="CAD9826192.1"/>
    </source>
</evidence>
<sequence length="370" mass="42692">MAPSTYVHLQTQAQASRWTQAPSLKALLAIIVVFQVVIMFRASPKPLTPIPMGNKSVLKQSHMNIPQKRRLAIASFVDGPEHLYGVFSTRTQMAKFNMSGSGGVEQVVIVPKDFHMRNKKEWNALTSWMQGPDKHIYQVDRDFIIKKIPNSSAMWKGTFNKLWMFNMTDFDRLIVLDGDILIRTNIMHWFDYPTPCATQAGGEMERNSGAMVIEPSNNHFDQMMQILPNASTYTDNTQGENWNSDYGDQGFITSFFTTSYNASERMKTMPIESAPLSSYLSREKNPMRYFKRFRPHIIETVHFTVHKLYRKGSTGSDSFLCDMFQEWFESLQGMDDNFYQEVIQFDHFQECPNATKYDQFRPSNRASTPP</sequence>
<dbReference type="SUPFAM" id="SSF53448">
    <property type="entry name" value="Nucleotide-diphospho-sugar transferases"/>
    <property type="match status" value="1"/>
</dbReference>
<dbReference type="EMBL" id="HBHQ01026622">
    <property type="protein sequence ID" value="CAD9826192.1"/>
    <property type="molecule type" value="Transcribed_RNA"/>
</dbReference>
<gene>
    <name evidence="2" type="ORF">ASEP1449_LOCUS18026</name>
</gene>
<organism evidence="2">
    <name type="scientific">Attheya septentrionalis</name>
    <dbReference type="NCBI Taxonomy" id="420275"/>
    <lineage>
        <taxon>Eukaryota</taxon>
        <taxon>Sar</taxon>
        <taxon>Stramenopiles</taxon>
        <taxon>Ochrophyta</taxon>
        <taxon>Bacillariophyta</taxon>
        <taxon>Coscinodiscophyceae</taxon>
        <taxon>Chaetocerotophycidae</taxon>
        <taxon>Chaetocerotales</taxon>
        <taxon>Attheyaceae</taxon>
        <taxon>Attheya</taxon>
    </lineage>
</organism>
<dbReference type="PANTHER" id="PTHR11183">
    <property type="entry name" value="GLYCOGENIN SUBFAMILY MEMBER"/>
    <property type="match status" value="1"/>
</dbReference>
<keyword evidence="1" id="KW-0472">Membrane</keyword>
<reference evidence="2" key="1">
    <citation type="submission" date="2021-01" db="EMBL/GenBank/DDBJ databases">
        <authorList>
            <person name="Corre E."/>
            <person name="Pelletier E."/>
            <person name="Niang G."/>
            <person name="Scheremetjew M."/>
            <person name="Finn R."/>
            <person name="Kale V."/>
            <person name="Holt S."/>
            <person name="Cochrane G."/>
            <person name="Meng A."/>
            <person name="Brown T."/>
            <person name="Cohen L."/>
        </authorList>
    </citation>
    <scope>NUCLEOTIDE SEQUENCE</scope>
    <source>
        <strain evidence="2">CCMP2084</strain>
    </source>
</reference>
<dbReference type="InterPro" id="IPR050587">
    <property type="entry name" value="GNT1/Glycosyltrans_8"/>
</dbReference>
<evidence type="ECO:0008006" key="3">
    <source>
        <dbReference type="Google" id="ProtNLM"/>
    </source>
</evidence>